<feature type="region of interest" description="Disordered" evidence="1">
    <location>
        <begin position="1"/>
        <end position="21"/>
    </location>
</feature>
<evidence type="ECO:0000313" key="3">
    <source>
        <dbReference type="Proteomes" id="UP001575652"/>
    </source>
</evidence>
<organism evidence="2 3">
    <name type="scientific">Arthrobacter halodurans</name>
    <dbReference type="NCBI Taxonomy" id="516699"/>
    <lineage>
        <taxon>Bacteria</taxon>
        <taxon>Bacillati</taxon>
        <taxon>Actinomycetota</taxon>
        <taxon>Actinomycetes</taxon>
        <taxon>Micrococcales</taxon>
        <taxon>Micrococcaceae</taxon>
        <taxon>Arthrobacter</taxon>
    </lineage>
</organism>
<accession>A0ABV4UPK8</accession>
<dbReference type="Gene3D" id="1.20.141.10">
    <property type="entry name" value="Chitosanase, subunit A, domain 1"/>
    <property type="match status" value="1"/>
</dbReference>
<dbReference type="Proteomes" id="UP001575652">
    <property type="component" value="Unassembled WGS sequence"/>
</dbReference>
<proteinExistence type="predicted"/>
<dbReference type="InterPro" id="IPR023099">
    <property type="entry name" value="Glyco_hydro_46_N"/>
</dbReference>
<sequence>MSEPAREGVPDRAPKAAETATSLAEDAELKMRSARITSTFENATLLIQYDYVENIGDGRGLTVGRAGFTSGTGDLLLFVRRYTELRPDNALASFLPALEAVNGTGSEEGLGGFAEAWHRESRRAEQRGLQDRLVDELYFEPAMKYSREAGLRTPLGQAIMWDTMIQHGAGGEHGTKALVAETRASVPDAAGDEGAWLRAFLDVRLRHLVRAYEGTPTEAEGASQSRVDALRSLVAAGKWSLQEPLAWEVYGEEFRLGG</sequence>
<dbReference type="CDD" id="cd00978">
    <property type="entry name" value="chitosanase_GH46"/>
    <property type="match status" value="1"/>
</dbReference>
<reference evidence="2 3" key="1">
    <citation type="submission" date="2024-09" db="EMBL/GenBank/DDBJ databases">
        <authorList>
            <person name="Salinas-Garcia M.A."/>
            <person name="Prieme A."/>
        </authorList>
    </citation>
    <scope>NUCLEOTIDE SEQUENCE [LARGE SCALE GENOMIC DNA]</scope>
    <source>
        <strain evidence="2 3">DSM 21081</strain>
    </source>
</reference>
<dbReference type="Pfam" id="PF01374">
    <property type="entry name" value="Glyco_hydro_46"/>
    <property type="match status" value="1"/>
</dbReference>
<dbReference type="EMBL" id="JBHDLJ010000010">
    <property type="protein sequence ID" value="MFB0835322.1"/>
    <property type="molecule type" value="Genomic_DNA"/>
</dbReference>
<evidence type="ECO:0000256" key="1">
    <source>
        <dbReference type="SAM" id="MobiDB-lite"/>
    </source>
</evidence>
<keyword evidence="3" id="KW-1185">Reference proteome</keyword>
<dbReference type="RefSeq" id="WP_373972500.1">
    <property type="nucleotide sequence ID" value="NZ_JBHDLJ010000010.1"/>
</dbReference>
<gene>
    <name evidence="2" type="ORF">ACETWP_12050</name>
</gene>
<feature type="compositionally biased region" description="Basic and acidic residues" evidence="1">
    <location>
        <begin position="1"/>
        <end position="15"/>
    </location>
</feature>
<dbReference type="InterPro" id="IPR000400">
    <property type="entry name" value="Glyco_hydro_46"/>
</dbReference>
<protein>
    <submittedName>
        <fullName evidence="2">Chitosanase</fullName>
    </submittedName>
</protein>
<comment type="caution">
    <text evidence="2">The sequence shown here is derived from an EMBL/GenBank/DDBJ whole genome shotgun (WGS) entry which is preliminary data.</text>
</comment>
<dbReference type="InterPro" id="IPR023346">
    <property type="entry name" value="Lysozyme-like_dom_sf"/>
</dbReference>
<name>A0ABV4UPK8_9MICC</name>
<dbReference type="SUPFAM" id="SSF53955">
    <property type="entry name" value="Lysozyme-like"/>
    <property type="match status" value="1"/>
</dbReference>
<dbReference type="Gene3D" id="3.30.386.10">
    <property type="entry name" value="Chitosanase, subunit A, domain 2"/>
    <property type="match status" value="1"/>
</dbReference>
<evidence type="ECO:0000313" key="2">
    <source>
        <dbReference type="EMBL" id="MFB0835322.1"/>
    </source>
</evidence>